<sequence length="331" mass="38269">MIKKSTTGLVERPEAILSELRFFKEKKQDRLLLVEGSTDVKVIKKYLIEKRPEVSIRVLESKEYTTSDSDDLENTSAVSGKNNALNLFNKLNAQGRNVKCLLDRDWDLLTKRLQTDENVFFYDYYELENYLLEENILRKYLNVIIDSELTIEELSDLVFFELNSIQNTAKCLLKVHFLKELDVIHDFLSSDIKDSVFEISKTKLAPILSRPDIPGETYLEKISYCTSDALNRLSCSHSDLDNWLDESIGFQFPIFSSPTDAFKYCIKGKDIPSIMYSVAQKIVKDNNEQIKFMSALNNHAKHFLYVDWIQNDSVKFSKLISDIIDSFENAS</sequence>
<organism evidence="2 3">
    <name type="scientific">Exiguobacterium acetylicum</name>
    <name type="common">Brevibacterium acetylicum</name>
    <dbReference type="NCBI Taxonomy" id="41170"/>
    <lineage>
        <taxon>Bacteria</taxon>
        <taxon>Bacillati</taxon>
        <taxon>Bacillota</taxon>
        <taxon>Bacilli</taxon>
        <taxon>Bacillales</taxon>
        <taxon>Bacillales Family XII. Incertae Sedis</taxon>
        <taxon>Exiguobacterium</taxon>
    </lineage>
</organism>
<evidence type="ECO:0000313" key="2">
    <source>
        <dbReference type="EMBL" id="QWB31933.1"/>
    </source>
</evidence>
<name>A0ABX8GEY1_EXIAC</name>
<reference evidence="2 3" key="1">
    <citation type="submission" date="2021-05" db="EMBL/GenBank/DDBJ databases">
        <title>Biocontrol using Exiguobacterium acetylicum SI17 against litchi downy blight caused by Peronophythora litchii.</title>
        <authorList>
            <person name="Zheng L."/>
        </authorList>
    </citation>
    <scope>NUCLEOTIDE SEQUENCE [LARGE SCALE GENOMIC DNA]</scope>
    <source>
        <strain evidence="2 3">SI17</strain>
        <plasmid evidence="2 3">p2</plasmid>
    </source>
</reference>
<dbReference type="Proteomes" id="UP000679498">
    <property type="component" value="Plasmid p2"/>
</dbReference>
<evidence type="ECO:0000259" key="1">
    <source>
        <dbReference type="Pfam" id="PF14491"/>
    </source>
</evidence>
<evidence type="ECO:0000313" key="3">
    <source>
        <dbReference type="Proteomes" id="UP000679498"/>
    </source>
</evidence>
<gene>
    <name evidence="2" type="ORF">KKI46_17115</name>
</gene>
<dbReference type="InterPro" id="IPR029492">
    <property type="entry name" value="DUF4435"/>
</dbReference>
<dbReference type="EMBL" id="CP075899">
    <property type="protein sequence ID" value="QWB31933.1"/>
    <property type="molecule type" value="Genomic_DNA"/>
</dbReference>
<dbReference type="RefSeq" id="WP_214814044.1">
    <property type="nucleotide sequence ID" value="NZ_CP075899.1"/>
</dbReference>
<proteinExistence type="predicted"/>
<keyword evidence="2" id="KW-0614">Plasmid</keyword>
<protein>
    <submittedName>
        <fullName evidence="2">DUF4435 domain-containing protein</fullName>
    </submittedName>
</protein>
<dbReference type="Pfam" id="PF14491">
    <property type="entry name" value="DUF4435"/>
    <property type="match status" value="1"/>
</dbReference>
<geneLocation type="plasmid" evidence="2 3">
    <name>p2</name>
</geneLocation>
<accession>A0ABX8GEY1</accession>
<dbReference type="GeneID" id="88813425"/>
<keyword evidence="3" id="KW-1185">Reference proteome</keyword>
<feature type="domain" description="DUF4435" evidence="1">
    <location>
        <begin position="56"/>
        <end position="288"/>
    </location>
</feature>